<proteinExistence type="predicted"/>
<evidence type="ECO:0000256" key="2">
    <source>
        <dbReference type="ARBA" id="ARBA00023125"/>
    </source>
</evidence>
<dbReference type="SUPFAM" id="SSF46689">
    <property type="entry name" value="Homeodomain-like"/>
    <property type="match status" value="1"/>
</dbReference>
<comment type="caution">
    <text evidence="7">The sequence shown here is derived from an EMBL/GenBank/DDBJ whole genome shotgun (WGS) entry which is preliminary data.</text>
</comment>
<dbReference type="PRINTS" id="PR00455">
    <property type="entry name" value="HTHTETR"/>
</dbReference>
<reference evidence="8" key="1">
    <citation type="journal article" date="2019" name="Int. J. Syst. Evol. Microbiol.">
        <title>The Global Catalogue of Microorganisms (GCM) 10K type strain sequencing project: providing services to taxonomists for standard genome sequencing and annotation.</title>
        <authorList>
            <consortium name="The Broad Institute Genomics Platform"/>
            <consortium name="The Broad Institute Genome Sequencing Center for Infectious Disease"/>
            <person name="Wu L."/>
            <person name="Ma J."/>
        </authorList>
    </citation>
    <scope>NUCLEOTIDE SEQUENCE [LARGE SCALE GENOMIC DNA]</scope>
    <source>
        <strain evidence="8">JCM 16221</strain>
    </source>
</reference>
<evidence type="ECO:0000256" key="5">
    <source>
        <dbReference type="SAM" id="MobiDB-lite"/>
    </source>
</evidence>
<feature type="region of interest" description="Disordered" evidence="5">
    <location>
        <begin position="1"/>
        <end position="23"/>
    </location>
</feature>
<feature type="domain" description="HTH tetR-type" evidence="6">
    <location>
        <begin position="26"/>
        <end position="86"/>
    </location>
</feature>
<dbReference type="Proteomes" id="UP001501218">
    <property type="component" value="Unassembled WGS sequence"/>
</dbReference>
<gene>
    <name evidence="7" type="ORF">GCM10009854_43640</name>
</gene>
<dbReference type="RefSeq" id="WP_344136137.1">
    <property type="nucleotide sequence ID" value="NZ_BAAARA010000021.1"/>
</dbReference>
<evidence type="ECO:0000313" key="8">
    <source>
        <dbReference type="Proteomes" id="UP001501218"/>
    </source>
</evidence>
<dbReference type="InterPro" id="IPR001647">
    <property type="entry name" value="HTH_TetR"/>
</dbReference>
<organism evidence="7 8">
    <name type="scientific">Saccharopolyspora halophila</name>
    <dbReference type="NCBI Taxonomy" id="405551"/>
    <lineage>
        <taxon>Bacteria</taxon>
        <taxon>Bacillati</taxon>
        <taxon>Actinomycetota</taxon>
        <taxon>Actinomycetes</taxon>
        <taxon>Pseudonocardiales</taxon>
        <taxon>Pseudonocardiaceae</taxon>
        <taxon>Saccharopolyspora</taxon>
    </lineage>
</organism>
<keyword evidence="8" id="KW-1185">Reference proteome</keyword>
<keyword evidence="2 4" id="KW-0238">DNA-binding</keyword>
<dbReference type="Pfam" id="PF00440">
    <property type="entry name" value="TetR_N"/>
    <property type="match status" value="1"/>
</dbReference>
<accession>A0ABP5TV63</accession>
<feature type="compositionally biased region" description="Basic and acidic residues" evidence="5">
    <location>
        <begin position="1"/>
        <end position="11"/>
    </location>
</feature>
<dbReference type="PANTHER" id="PTHR30055:SF238">
    <property type="entry name" value="MYCOFACTOCIN BIOSYNTHESIS TRANSCRIPTIONAL REGULATOR MFTR-RELATED"/>
    <property type="match status" value="1"/>
</dbReference>
<evidence type="ECO:0000256" key="3">
    <source>
        <dbReference type="ARBA" id="ARBA00023163"/>
    </source>
</evidence>
<evidence type="ECO:0000256" key="1">
    <source>
        <dbReference type="ARBA" id="ARBA00023015"/>
    </source>
</evidence>
<dbReference type="Gene3D" id="1.10.357.10">
    <property type="entry name" value="Tetracycline Repressor, domain 2"/>
    <property type="match status" value="1"/>
</dbReference>
<keyword evidence="3" id="KW-0804">Transcription</keyword>
<evidence type="ECO:0000313" key="7">
    <source>
        <dbReference type="EMBL" id="GAA2359980.1"/>
    </source>
</evidence>
<dbReference type="EMBL" id="BAAARA010000021">
    <property type="protein sequence ID" value="GAA2359980.1"/>
    <property type="molecule type" value="Genomic_DNA"/>
</dbReference>
<dbReference type="InterPro" id="IPR050109">
    <property type="entry name" value="HTH-type_TetR-like_transc_reg"/>
</dbReference>
<name>A0ABP5TV63_9PSEU</name>
<evidence type="ECO:0000259" key="6">
    <source>
        <dbReference type="PROSITE" id="PS50977"/>
    </source>
</evidence>
<dbReference type="PANTHER" id="PTHR30055">
    <property type="entry name" value="HTH-TYPE TRANSCRIPTIONAL REGULATOR RUTR"/>
    <property type="match status" value="1"/>
</dbReference>
<keyword evidence="1" id="KW-0805">Transcription regulation</keyword>
<dbReference type="PROSITE" id="PS50977">
    <property type="entry name" value="HTH_TETR_2"/>
    <property type="match status" value="1"/>
</dbReference>
<sequence>MSARVPREPRKLPPGRHGIPADEVAGDQRGRILAAVVSCVGESGYAKATVEDFIGRAGVSRKTFYQHFANREAAFLAAYDEVAERVTSAAQKAYSAQDDLVASARAALECTLRELAADPDAAVLGIVEVFAAGPKALERRSEILGRLTDLMTEQTKDLPESAPGPNFTAEVVVGAVLEVLYNRVRRGEARQLPELLPDLLYCAIAPFVGHDRAAEERTAQLHQSARS</sequence>
<evidence type="ECO:0000256" key="4">
    <source>
        <dbReference type="PROSITE-ProRule" id="PRU00335"/>
    </source>
</evidence>
<feature type="DNA-binding region" description="H-T-H motif" evidence="4">
    <location>
        <begin position="49"/>
        <end position="68"/>
    </location>
</feature>
<protein>
    <recommendedName>
        <fullName evidence="6">HTH tetR-type domain-containing protein</fullName>
    </recommendedName>
</protein>
<dbReference type="InterPro" id="IPR009057">
    <property type="entry name" value="Homeodomain-like_sf"/>
</dbReference>